<sequence>MKHRTIRSGITLIEVTIVILISGIAATIVAPIVLDRSNVSSNMAARQQLAALRNAIGLYRVNAGSYPKENELPEAMESMLCGRFPAAAIGAATDRSRVFYDLSSDMSEPPVRKPSENYGWAYKPANGMLALNVGDNEESVNW</sequence>
<dbReference type="GO" id="GO:0015628">
    <property type="term" value="P:protein secretion by the type II secretion system"/>
    <property type="evidence" value="ECO:0007669"/>
    <property type="project" value="InterPro"/>
</dbReference>
<dbReference type="Proteomes" id="UP000315010">
    <property type="component" value="Unassembled WGS sequence"/>
</dbReference>
<dbReference type="OrthoDB" id="290651at2"/>
<dbReference type="SUPFAM" id="SSF54523">
    <property type="entry name" value="Pili subunits"/>
    <property type="match status" value="1"/>
</dbReference>
<keyword evidence="2" id="KW-1133">Transmembrane helix</keyword>
<evidence type="ECO:0000313" key="5">
    <source>
        <dbReference type="Proteomes" id="UP000315010"/>
    </source>
</evidence>
<dbReference type="AlphaFoldDB" id="A0A5C5Z1W0"/>
<name>A0A5C5Z1W0_9BACT</name>
<dbReference type="RefSeq" id="WP_146396059.1">
    <property type="nucleotide sequence ID" value="NZ_SJPJ01000001.1"/>
</dbReference>
<feature type="domain" description="Type II secretion system protein GspG C-terminal" evidence="3">
    <location>
        <begin position="33"/>
        <end position="71"/>
    </location>
</feature>
<feature type="transmembrane region" description="Helical" evidence="2">
    <location>
        <begin position="12"/>
        <end position="34"/>
    </location>
</feature>
<dbReference type="NCBIfam" id="TIGR02532">
    <property type="entry name" value="IV_pilin_GFxxxE"/>
    <property type="match status" value="1"/>
</dbReference>
<keyword evidence="1" id="KW-0488">Methylation</keyword>
<dbReference type="PROSITE" id="PS00409">
    <property type="entry name" value="PROKAR_NTER_METHYL"/>
    <property type="match status" value="1"/>
</dbReference>
<dbReference type="PRINTS" id="PR00813">
    <property type="entry name" value="BCTERIALGSPG"/>
</dbReference>
<gene>
    <name evidence="4" type="primary">epsG_1</name>
    <name evidence="4" type="ORF">CA13_22570</name>
</gene>
<evidence type="ECO:0000256" key="2">
    <source>
        <dbReference type="SAM" id="Phobius"/>
    </source>
</evidence>
<dbReference type="InterPro" id="IPR045584">
    <property type="entry name" value="Pilin-like"/>
</dbReference>
<reference evidence="4 5" key="1">
    <citation type="submission" date="2019-02" db="EMBL/GenBank/DDBJ databases">
        <title>Deep-cultivation of Planctomycetes and their phenomic and genomic characterization uncovers novel biology.</title>
        <authorList>
            <person name="Wiegand S."/>
            <person name="Jogler M."/>
            <person name="Boedeker C."/>
            <person name="Pinto D."/>
            <person name="Vollmers J."/>
            <person name="Rivas-Marin E."/>
            <person name="Kohn T."/>
            <person name="Peeters S.H."/>
            <person name="Heuer A."/>
            <person name="Rast P."/>
            <person name="Oberbeckmann S."/>
            <person name="Bunk B."/>
            <person name="Jeske O."/>
            <person name="Meyerdierks A."/>
            <person name="Storesund J.E."/>
            <person name="Kallscheuer N."/>
            <person name="Luecker S."/>
            <person name="Lage O.M."/>
            <person name="Pohl T."/>
            <person name="Merkel B.J."/>
            <person name="Hornburger P."/>
            <person name="Mueller R.-W."/>
            <person name="Bruemmer F."/>
            <person name="Labrenz M."/>
            <person name="Spormann A.M."/>
            <person name="Op Den Camp H."/>
            <person name="Overmann J."/>
            <person name="Amann R."/>
            <person name="Jetten M.S.M."/>
            <person name="Mascher T."/>
            <person name="Medema M.H."/>
            <person name="Devos D.P."/>
            <person name="Kaster A.-K."/>
            <person name="Ovreas L."/>
            <person name="Rohde M."/>
            <person name="Galperin M.Y."/>
            <person name="Jogler C."/>
        </authorList>
    </citation>
    <scope>NUCLEOTIDE SEQUENCE [LARGE SCALE GENOMIC DNA]</scope>
    <source>
        <strain evidence="4 5">CA13</strain>
    </source>
</reference>
<dbReference type="InterPro" id="IPR012902">
    <property type="entry name" value="N_methyl_site"/>
</dbReference>
<organism evidence="4 5">
    <name type="scientific">Novipirellula herctigrandis</name>
    <dbReference type="NCBI Taxonomy" id="2527986"/>
    <lineage>
        <taxon>Bacteria</taxon>
        <taxon>Pseudomonadati</taxon>
        <taxon>Planctomycetota</taxon>
        <taxon>Planctomycetia</taxon>
        <taxon>Pirellulales</taxon>
        <taxon>Pirellulaceae</taxon>
        <taxon>Novipirellula</taxon>
    </lineage>
</organism>
<dbReference type="InterPro" id="IPR013545">
    <property type="entry name" value="T2SS_protein-GspG_C"/>
</dbReference>
<evidence type="ECO:0000313" key="4">
    <source>
        <dbReference type="EMBL" id="TWT80811.1"/>
    </source>
</evidence>
<dbReference type="GO" id="GO:0015627">
    <property type="term" value="C:type II protein secretion system complex"/>
    <property type="evidence" value="ECO:0007669"/>
    <property type="project" value="InterPro"/>
</dbReference>
<keyword evidence="5" id="KW-1185">Reference proteome</keyword>
<comment type="caution">
    <text evidence="4">The sequence shown here is derived from an EMBL/GenBank/DDBJ whole genome shotgun (WGS) entry which is preliminary data.</text>
</comment>
<dbReference type="Gene3D" id="3.30.700.10">
    <property type="entry name" value="Glycoprotein, Type 4 Pilin"/>
    <property type="match status" value="1"/>
</dbReference>
<dbReference type="Pfam" id="PF08334">
    <property type="entry name" value="T2SSG"/>
    <property type="match status" value="1"/>
</dbReference>
<keyword evidence="2" id="KW-0812">Transmembrane</keyword>
<protein>
    <submittedName>
        <fullName evidence="4">Type II secretion system protein G</fullName>
    </submittedName>
</protein>
<dbReference type="EMBL" id="SJPJ01000001">
    <property type="protein sequence ID" value="TWT80811.1"/>
    <property type="molecule type" value="Genomic_DNA"/>
</dbReference>
<evidence type="ECO:0000259" key="3">
    <source>
        <dbReference type="Pfam" id="PF08334"/>
    </source>
</evidence>
<keyword evidence="2" id="KW-0472">Membrane</keyword>
<accession>A0A5C5Z1W0</accession>
<proteinExistence type="predicted"/>
<dbReference type="InterPro" id="IPR000983">
    <property type="entry name" value="Bac_GSPG_pilin"/>
</dbReference>
<evidence type="ECO:0000256" key="1">
    <source>
        <dbReference type="ARBA" id="ARBA00022481"/>
    </source>
</evidence>